<dbReference type="RefSeq" id="WP_182841683.1">
    <property type="nucleotide sequence ID" value="NZ_BAAALP010000003.1"/>
</dbReference>
<gene>
    <name evidence="1" type="ORF">HNR61_000788</name>
</gene>
<protein>
    <recommendedName>
        <fullName evidence="3">DUF1963 domain-containing protein</fullName>
    </recommendedName>
</protein>
<organism evidence="1 2">
    <name type="scientific">Actinomadura namibiensis</name>
    <dbReference type="NCBI Taxonomy" id="182080"/>
    <lineage>
        <taxon>Bacteria</taxon>
        <taxon>Bacillati</taxon>
        <taxon>Actinomycetota</taxon>
        <taxon>Actinomycetes</taxon>
        <taxon>Streptosporangiales</taxon>
        <taxon>Thermomonosporaceae</taxon>
        <taxon>Actinomadura</taxon>
    </lineage>
</organism>
<name>A0A7W3LJF1_ACTNM</name>
<accession>A0A7W3LJF1</accession>
<evidence type="ECO:0000313" key="1">
    <source>
        <dbReference type="EMBL" id="MBA8949190.1"/>
    </source>
</evidence>
<dbReference type="AlphaFoldDB" id="A0A7W3LJF1"/>
<dbReference type="Proteomes" id="UP000572680">
    <property type="component" value="Unassembled WGS sequence"/>
</dbReference>
<evidence type="ECO:0000313" key="2">
    <source>
        <dbReference type="Proteomes" id="UP000572680"/>
    </source>
</evidence>
<dbReference type="EMBL" id="JACJIA010000001">
    <property type="protein sequence ID" value="MBA8949190.1"/>
    <property type="molecule type" value="Genomic_DNA"/>
</dbReference>
<dbReference type="SUPFAM" id="SSF103032">
    <property type="entry name" value="Hypothetical protein YwqG"/>
    <property type="match status" value="1"/>
</dbReference>
<evidence type="ECO:0008006" key="3">
    <source>
        <dbReference type="Google" id="ProtNLM"/>
    </source>
</evidence>
<reference evidence="1 2" key="1">
    <citation type="submission" date="2020-08" db="EMBL/GenBank/DDBJ databases">
        <title>Genomic Encyclopedia of Type Strains, Phase IV (KMG-IV): sequencing the most valuable type-strain genomes for metagenomic binning, comparative biology and taxonomic classification.</title>
        <authorList>
            <person name="Goeker M."/>
        </authorList>
    </citation>
    <scope>NUCLEOTIDE SEQUENCE [LARGE SCALE GENOMIC DNA]</scope>
    <source>
        <strain evidence="1 2">DSM 44197</strain>
    </source>
</reference>
<dbReference type="Gene3D" id="2.30.320.10">
    <property type="entry name" value="YwqG-like"/>
    <property type="match status" value="1"/>
</dbReference>
<dbReference type="InterPro" id="IPR015315">
    <property type="entry name" value="DUF1963"/>
</dbReference>
<dbReference type="Pfam" id="PF09234">
    <property type="entry name" value="DUF1963"/>
    <property type="match status" value="1"/>
</dbReference>
<proteinExistence type="predicted"/>
<comment type="caution">
    <text evidence="1">The sequence shown here is derived from an EMBL/GenBank/DDBJ whole genome shotgun (WGS) entry which is preliminary data.</text>
</comment>
<keyword evidence="2" id="KW-1185">Reference proteome</keyword>
<dbReference type="InterPro" id="IPR035948">
    <property type="entry name" value="YwqG-like_sf"/>
</dbReference>
<sequence length="245" mass="26578">MRDLLREALDEHGDPESAEAVLSLVRPAVALEVGEGASVYGGLPPLPAGMEWPVHRGQALTLLVRLDCASLAPLYDGDWPLPRDGVLLFFYDDWFGFRQGEDTLADEFPVSPGCRVLHVPGDDPERPAPDGTHVIPPLPLDARPALSVPDHTAPELERLWKSGNVDIVRIMGACVAARDALPASRHLLFGWDEHDVAPGHGRPLLQVSAEEGTAWGEITGIEFLISEEDLGAGRLDRVRYALDVA</sequence>